<organism evidence="2 3">
    <name type="scientific">Smittium simulii</name>
    <dbReference type="NCBI Taxonomy" id="133385"/>
    <lineage>
        <taxon>Eukaryota</taxon>
        <taxon>Fungi</taxon>
        <taxon>Fungi incertae sedis</taxon>
        <taxon>Zoopagomycota</taxon>
        <taxon>Kickxellomycotina</taxon>
        <taxon>Harpellomycetes</taxon>
        <taxon>Harpellales</taxon>
        <taxon>Legeriomycetaceae</taxon>
        <taxon>Smittium</taxon>
    </lineage>
</organism>
<feature type="region of interest" description="Disordered" evidence="1">
    <location>
        <begin position="207"/>
        <end position="233"/>
    </location>
</feature>
<sequence>MNKNTIRMIQDLTNKVKELCMDCPNLNQKVDSIMHSRNKHMFYEEKQSPTYFHKYSCHILIGYPKLAKAYLSTIEDNFFCSPLTDKERKEAIFSCSKSSTIKYLPPSVNDQLQLQQKEQNRLIDLFVHQKLLNDPEISSELRTGTIYREMNFAENSLNIFKPKRQIAIHQLFSDSGFVQAQQTQATAPAAQSNNNPAANNQQSFLQAGPRQSQMESVDFHSGSPESEYRETKSFLEEKSSSILSRGASTGIRYDLPLTIHSHCYKRKLALEANKIQTEKKFSLLTNKAAVFCSSKENRKTQTSPQIEEAESTSRGKKLKNGDIANNMTIPVSSPAICSVSQPTYLHQNFAHVEYNSQSSNIQNQGLTAISIKTHKNRKNIFTWICKLYKKITSNFNSSSFRSLNSETHFRAQKQITSNIGYMDISIRSYKS</sequence>
<evidence type="ECO:0000313" key="2">
    <source>
        <dbReference type="EMBL" id="PVU97454.1"/>
    </source>
</evidence>
<protein>
    <submittedName>
        <fullName evidence="2">Uncharacterized protein</fullName>
    </submittedName>
</protein>
<evidence type="ECO:0000256" key="1">
    <source>
        <dbReference type="SAM" id="MobiDB-lite"/>
    </source>
</evidence>
<evidence type="ECO:0000313" key="3">
    <source>
        <dbReference type="Proteomes" id="UP000245383"/>
    </source>
</evidence>
<feature type="region of interest" description="Disordered" evidence="1">
    <location>
        <begin position="296"/>
        <end position="321"/>
    </location>
</feature>
<dbReference type="Proteomes" id="UP000245383">
    <property type="component" value="Unassembled WGS sequence"/>
</dbReference>
<comment type="caution">
    <text evidence="2">The sequence shown here is derived from an EMBL/GenBank/DDBJ whole genome shotgun (WGS) entry which is preliminary data.</text>
</comment>
<name>A0A2T9YYU5_9FUNG</name>
<reference evidence="2 3" key="1">
    <citation type="journal article" date="2018" name="MBio">
        <title>Comparative Genomics Reveals the Core Gene Toolbox for the Fungus-Insect Symbiosis.</title>
        <authorList>
            <person name="Wang Y."/>
            <person name="Stata M."/>
            <person name="Wang W."/>
            <person name="Stajich J.E."/>
            <person name="White M.M."/>
            <person name="Moncalvo J.M."/>
        </authorList>
    </citation>
    <scope>NUCLEOTIDE SEQUENCE [LARGE SCALE GENOMIC DNA]</scope>
    <source>
        <strain evidence="2 3">SWE-8-4</strain>
    </source>
</reference>
<dbReference type="EMBL" id="MBFR01000012">
    <property type="protein sequence ID" value="PVU97454.1"/>
    <property type="molecule type" value="Genomic_DNA"/>
</dbReference>
<gene>
    <name evidence="2" type="ORF">BB561_000565</name>
</gene>
<proteinExistence type="predicted"/>
<dbReference type="AlphaFoldDB" id="A0A2T9YYU5"/>
<accession>A0A2T9YYU5</accession>
<keyword evidence="3" id="KW-1185">Reference proteome</keyword>